<dbReference type="Proteomes" id="UP000605805">
    <property type="component" value="Unassembled WGS sequence"/>
</dbReference>
<evidence type="ECO:0000313" key="1">
    <source>
        <dbReference type="EMBL" id="HIP57397.1"/>
    </source>
</evidence>
<organism evidence="1 2">
    <name type="scientific">Ignisphaera aggregans</name>
    <dbReference type="NCBI Taxonomy" id="334771"/>
    <lineage>
        <taxon>Archaea</taxon>
        <taxon>Thermoproteota</taxon>
        <taxon>Thermoprotei</taxon>
        <taxon>Desulfurococcales</taxon>
        <taxon>Desulfurococcaceae</taxon>
        <taxon>Ignisphaera</taxon>
    </lineage>
</organism>
<evidence type="ECO:0000313" key="2">
    <source>
        <dbReference type="Proteomes" id="UP000605805"/>
    </source>
</evidence>
<comment type="caution">
    <text evidence="1">The sequence shown here is derived from an EMBL/GenBank/DDBJ whole genome shotgun (WGS) entry which is preliminary data.</text>
</comment>
<accession>A0A833DTL4</accession>
<sequence>MVSALQLELVDEPHAPRVLFPNSAITIEKRYFPTTRFARKDLDTSLDIAKSLHLVPPEAPTALRRLARGDYKQFAEVHLESAICSQIVSACREAGPRILYSITDRGGYIEIYSECFDVELALVAMLGDIARAIPYEAGYRDGVRFRRALIPTALLRENVIELIEGLTERIPTLDIRVRTFHEALNAIASIADIVSEVIVSIPCLNDAFLREVVPILAKLVERGVYVVFVTRPPHEADISCVTPITRYLLLYIETMSRLEECGVRACYGSITETSIVIDRSTVITTYESSYVPYATTVTLNDYLYAQNLALTYLKTCVCSSNLVKEDRR</sequence>
<protein>
    <submittedName>
        <fullName evidence="1">Uncharacterized protein</fullName>
    </submittedName>
</protein>
<name>A0A833DTL4_9CREN</name>
<proteinExistence type="predicted"/>
<dbReference type="AlphaFoldDB" id="A0A833DTL4"/>
<reference evidence="1" key="1">
    <citation type="journal article" date="2020" name="ISME J.">
        <title>Gammaproteobacteria mediating utilization of methyl-, sulfur- and petroleum organic compounds in deep ocean hydrothermal plumes.</title>
        <authorList>
            <person name="Zhou Z."/>
            <person name="Liu Y."/>
            <person name="Pan J."/>
            <person name="Cron B.R."/>
            <person name="Toner B.M."/>
            <person name="Anantharaman K."/>
            <person name="Breier J.A."/>
            <person name="Dick G.J."/>
            <person name="Li M."/>
        </authorList>
    </citation>
    <scope>NUCLEOTIDE SEQUENCE</scope>
    <source>
        <strain evidence="1">SZUA-1435</strain>
    </source>
</reference>
<dbReference type="EMBL" id="DQTV01000093">
    <property type="protein sequence ID" value="HIP57397.1"/>
    <property type="molecule type" value="Genomic_DNA"/>
</dbReference>
<gene>
    <name evidence="1" type="ORF">EYH02_04950</name>
</gene>